<evidence type="ECO:0000313" key="2">
    <source>
        <dbReference type="EMBL" id="KIJ99493.1"/>
    </source>
</evidence>
<evidence type="ECO:0000313" key="3">
    <source>
        <dbReference type="Proteomes" id="UP000054477"/>
    </source>
</evidence>
<proteinExistence type="predicted"/>
<reference evidence="3" key="2">
    <citation type="submission" date="2015-01" db="EMBL/GenBank/DDBJ databases">
        <title>Evolutionary Origins and Diversification of the Mycorrhizal Mutualists.</title>
        <authorList>
            <consortium name="DOE Joint Genome Institute"/>
            <consortium name="Mycorrhizal Genomics Consortium"/>
            <person name="Kohler A."/>
            <person name="Kuo A."/>
            <person name="Nagy L.G."/>
            <person name="Floudas D."/>
            <person name="Copeland A."/>
            <person name="Barry K.W."/>
            <person name="Cichocki N."/>
            <person name="Veneault-Fourrey C."/>
            <person name="LaButti K."/>
            <person name="Lindquist E.A."/>
            <person name="Lipzen A."/>
            <person name="Lundell T."/>
            <person name="Morin E."/>
            <person name="Murat C."/>
            <person name="Riley R."/>
            <person name="Ohm R."/>
            <person name="Sun H."/>
            <person name="Tunlid A."/>
            <person name="Henrissat B."/>
            <person name="Grigoriev I.V."/>
            <person name="Hibbett D.S."/>
            <person name="Martin F."/>
        </authorList>
    </citation>
    <scope>NUCLEOTIDE SEQUENCE [LARGE SCALE GENOMIC DNA]</scope>
    <source>
        <strain evidence="3">LaAM-08-1</strain>
    </source>
</reference>
<dbReference type="Proteomes" id="UP000054477">
    <property type="component" value="Unassembled WGS sequence"/>
</dbReference>
<feature type="compositionally biased region" description="Polar residues" evidence="1">
    <location>
        <begin position="1"/>
        <end position="15"/>
    </location>
</feature>
<dbReference type="HOGENOM" id="CLU_2121453_0_0_1"/>
<protein>
    <submittedName>
        <fullName evidence="2">Uncharacterized protein</fullName>
    </submittedName>
</protein>
<organism evidence="2 3">
    <name type="scientific">Laccaria amethystina LaAM-08-1</name>
    <dbReference type="NCBI Taxonomy" id="1095629"/>
    <lineage>
        <taxon>Eukaryota</taxon>
        <taxon>Fungi</taxon>
        <taxon>Dikarya</taxon>
        <taxon>Basidiomycota</taxon>
        <taxon>Agaricomycotina</taxon>
        <taxon>Agaricomycetes</taxon>
        <taxon>Agaricomycetidae</taxon>
        <taxon>Agaricales</taxon>
        <taxon>Agaricineae</taxon>
        <taxon>Hydnangiaceae</taxon>
        <taxon>Laccaria</taxon>
    </lineage>
</organism>
<name>A0A0C9XDB8_9AGAR</name>
<dbReference type="AlphaFoldDB" id="A0A0C9XDB8"/>
<accession>A0A0C9XDB8</accession>
<feature type="compositionally biased region" description="Pro residues" evidence="1">
    <location>
        <begin position="31"/>
        <end position="46"/>
    </location>
</feature>
<evidence type="ECO:0000256" key="1">
    <source>
        <dbReference type="SAM" id="MobiDB-lite"/>
    </source>
</evidence>
<gene>
    <name evidence="2" type="ORF">K443DRAFT_8372</name>
</gene>
<reference evidence="2 3" key="1">
    <citation type="submission" date="2014-04" db="EMBL/GenBank/DDBJ databases">
        <authorList>
            <consortium name="DOE Joint Genome Institute"/>
            <person name="Kuo A."/>
            <person name="Kohler A."/>
            <person name="Nagy L.G."/>
            <person name="Floudas D."/>
            <person name="Copeland A."/>
            <person name="Barry K.W."/>
            <person name="Cichocki N."/>
            <person name="Veneault-Fourrey C."/>
            <person name="LaButti K."/>
            <person name="Lindquist E.A."/>
            <person name="Lipzen A."/>
            <person name="Lundell T."/>
            <person name="Morin E."/>
            <person name="Murat C."/>
            <person name="Sun H."/>
            <person name="Tunlid A."/>
            <person name="Henrissat B."/>
            <person name="Grigoriev I.V."/>
            <person name="Hibbett D.S."/>
            <person name="Martin F."/>
            <person name="Nordberg H.P."/>
            <person name="Cantor M.N."/>
            <person name="Hua S.X."/>
        </authorList>
    </citation>
    <scope>NUCLEOTIDE SEQUENCE [LARGE SCALE GENOMIC DNA]</scope>
    <source>
        <strain evidence="2 3">LaAM-08-1</strain>
    </source>
</reference>
<dbReference type="EMBL" id="KN838646">
    <property type="protein sequence ID" value="KIJ99493.1"/>
    <property type="molecule type" value="Genomic_DNA"/>
</dbReference>
<feature type="region of interest" description="Disordered" evidence="1">
    <location>
        <begin position="1"/>
        <end position="49"/>
    </location>
</feature>
<keyword evidence="3" id="KW-1185">Reference proteome</keyword>
<sequence>MTANSTSVSIPSSRTCVRDTPSLADHHPASLGPPPFPFPPQPPLPHRPIRIPLTVIHGSQRPSAYAPSRLWSRFPGTKDTSPNIICTRNRIVDRSDTFLIPRTSTTLRGHEVVH</sequence>